<dbReference type="GO" id="GO:0036397">
    <property type="term" value="F:formate dehydrogenase (quinone) activity"/>
    <property type="evidence" value="ECO:0007669"/>
    <property type="project" value="TreeGrafter"/>
</dbReference>
<dbReference type="InterPro" id="IPR006471">
    <property type="entry name" value="Formate_DH_gsu"/>
</dbReference>
<comment type="similarity">
    <text evidence="3">Belongs to the formate dehydrogenase gamma subunit family.</text>
</comment>
<protein>
    <submittedName>
        <fullName evidence="16">Formate dehydrogenase subunit gamma</fullName>
    </submittedName>
</protein>
<comment type="subcellular location">
    <subcellularLocation>
        <location evidence="2">Cell membrane</location>
        <topology evidence="2">Multi-pass membrane protein</topology>
    </subcellularLocation>
</comment>
<sequence>MIVIAGALTLPLTGYVYVEVTSAQTELDNKTNPRANYWRAVREGVPGYSAVKGQERGVLIDNGGQNWRQIRNGPIAGLTPWILGLMLFAITAFYLYRGPVRLKESPSGITVKRWSLLERTLHWYTATLFILLAMTGLSLLFGRAALIPLLGLEGFSTYAGFAMVVHNYLGPLFAVGIFLEIMIWMKYNLPNRVDWEWFKKMGGLVGDEHPSAGRMNGGEKVWFWFIATVGVAVIVAGFILDFPNFGQTRSTMQNAHVTHVIGAVIWLSAALGHIYMGSLGTEGALEGMVKGQVSAEWAKQHHDLWYEEVKGQQEKEQEKPIPDTPQQTSI</sequence>
<evidence type="ECO:0000256" key="3">
    <source>
        <dbReference type="ARBA" id="ARBA00010747"/>
    </source>
</evidence>
<evidence type="ECO:0000256" key="14">
    <source>
        <dbReference type="SAM" id="Phobius"/>
    </source>
</evidence>
<dbReference type="GO" id="GO:0005886">
    <property type="term" value="C:plasma membrane"/>
    <property type="evidence" value="ECO:0007669"/>
    <property type="project" value="UniProtKB-SubCell"/>
</dbReference>
<dbReference type="EMBL" id="CP038033">
    <property type="protein sequence ID" value="QBQ55676.1"/>
    <property type="molecule type" value="Genomic_DNA"/>
</dbReference>
<evidence type="ECO:0000256" key="2">
    <source>
        <dbReference type="ARBA" id="ARBA00004651"/>
    </source>
</evidence>
<evidence type="ECO:0000256" key="6">
    <source>
        <dbReference type="ARBA" id="ARBA00022617"/>
    </source>
</evidence>
<dbReference type="InterPro" id="IPR051817">
    <property type="entry name" value="FDH_cytochrome_b556_subunit"/>
</dbReference>
<keyword evidence="17" id="KW-1185">Reference proteome</keyword>
<dbReference type="Gene3D" id="1.20.950.20">
    <property type="entry name" value="Transmembrane di-heme cytochromes, Chain C"/>
    <property type="match status" value="1"/>
</dbReference>
<evidence type="ECO:0000256" key="1">
    <source>
        <dbReference type="ARBA" id="ARBA00001971"/>
    </source>
</evidence>
<dbReference type="PANTHER" id="PTHR30074:SF6">
    <property type="entry name" value="FORMATE DEHYDROGENASE GAMMA SUBUNIT"/>
    <property type="match status" value="1"/>
</dbReference>
<dbReference type="SUPFAM" id="SSF81342">
    <property type="entry name" value="Transmembrane di-heme cytochromes"/>
    <property type="match status" value="1"/>
</dbReference>
<comment type="cofactor">
    <cofactor evidence="1">
        <name>heme</name>
        <dbReference type="ChEBI" id="CHEBI:30413"/>
    </cofactor>
</comment>
<dbReference type="KEGG" id="nwr:E3U44_15020"/>
<proteinExistence type="inferred from homology"/>
<name>A0A4P7C3Y8_9GAMM</name>
<dbReference type="OrthoDB" id="9790598at2"/>
<feature type="transmembrane region" description="Helical" evidence="14">
    <location>
        <begin position="75"/>
        <end position="96"/>
    </location>
</feature>
<dbReference type="AlphaFoldDB" id="A0A4P7C3Y8"/>
<keyword evidence="5" id="KW-1003">Cell membrane</keyword>
<dbReference type="GO" id="GO:0009055">
    <property type="term" value="F:electron transfer activity"/>
    <property type="evidence" value="ECO:0007669"/>
    <property type="project" value="InterPro"/>
</dbReference>
<keyword evidence="8" id="KW-0479">Metal-binding</keyword>
<feature type="region of interest" description="Disordered" evidence="13">
    <location>
        <begin position="308"/>
        <end position="330"/>
    </location>
</feature>
<feature type="transmembrane region" description="Helical" evidence="14">
    <location>
        <begin position="158"/>
        <end position="179"/>
    </location>
</feature>
<dbReference type="GO" id="GO:0009061">
    <property type="term" value="P:anaerobic respiration"/>
    <property type="evidence" value="ECO:0007669"/>
    <property type="project" value="TreeGrafter"/>
</dbReference>
<dbReference type="Pfam" id="PF01292">
    <property type="entry name" value="Ni_hydr_CYTB"/>
    <property type="match status" value="1"/>
</dbReference>
<dbReference type="GO" id="GO:0009326">
    <property type="term" value="C:formate dehydrogenase complex"/>
    <property type="evidence" value="ECO:0007669"/>
    <property type="project" value="InterPro"/>
</dbReference>
<dbReference type="NCBIfam" id="TIGR01583">
    <property type="entry name" value="formate-DH-gamm"/>
    <property type="match status" value="1"/>
</dbReference>
<evidence type="ECO:0000256" key="8">
    <source>
        <dbReference type="ARBA" id="ARBA00022723"/>
    </source>
</evidence>
<dbReference type="InterPro" id="IPR016174">
    <property type="entry name" value="Di-haem_cyt_TM"/>
</dbReference>
<evidence type="ECO:0000256" key="5">
    <source>
        <dbReference type="ARBA" id="ARBA00022475"/>
    </source>
</evidence>
<dbReference type="InterPro" id="IPR011577">
    <property type="entry name" value="Cyt_b561_bac/Ni-Hgenase"/>
</dbReference>
<keyword evidence="11" id="KW-0408">Iron</keyword>
<keyword evidence="4" id="KW-0813">Transport</keyword>
<keyword evidence="12 14" id="KW-0472">Membrane</keyword>
<dbReference type="GO" id="GO:0015944">
    <property type="term" value="P:formate oxidation"/>
    <property type="evidence" value="ECO:0007669"/>
    <property type="project" value="TreeGrafter"/>
</dbReference>
<evidence type="ECO:0000256" key="7">
    <source>
        <dbReference type="ARBA" id="ARBA00022692"/>
    </source>
</evidence>
<accession>A0A4P7C3Y8</accession>
<evidence type="ECO:0000256" key="12">
    <source>
        <dbReference type="ARBA" id="ARBA00023136"/>
    </source>
</evidence>
<feature type="transmembrane region" description="Helical" evidence="14">
    <location>
        <begin position="121"/>
        <end position="146"/>
    </location>
</feature>
<evidence type="ECO:0000256" key="9">
    <source>
        <dbReference type="ARBA" id="ARBA00022982"/>
    </source>
</evidence>
<dbReference type="PANTHER" id="PTHR30074">
    <property type="entry name" value="FORMATE DEHYDROGENASE, NITRATE-INDUCIBLE, CYTOCHROME B556 FDN SUBUNIT"/>
    <property type="match status" value="1"/>
</dbReference>
<feature type="compositionally biased region" description="Basic and acidic residues" evidence="13">
    <location>
        <begin position="308"/>
        <end position="321"/>
    </location>
</feature>
<reference evidence="16 17" key="1">
    <citation type="submission" date="2019-03" db="EMBL/GenBank/DDBJ databases">
        <title>The genome sequence of Nitrosococcus wardiae strain D1FHST reveals the archetypal metabolic capacity of ammonia-oxidizing Gammaproteobacteria.</title>
        <authorList>
            <person name="Wang L."/>
            <person name="Lim C.K."/>
            <person name="Hanson T.E."/>
            <person name="Dang H."/>
            <person name="Klotz M.G."/>
        </authorList>
    </citation>
    <scope>NUCLEOTIDE SEQUENCE [LARGE SCALE GENOMIC DNA]</scope>
    <source>
        <strain evidence="16 17">D1FHS</strain>
    </source>
</reference>
<keyword evidence="7 14" id="KW-0812">Transmembrane</keyword>
<evidence type="ECO:0000259" key="15">
    <source>
        <dbReference type="Pfam" id="PF01292"/>
    </source>
</evidence>
<feature type="domain" description="Cytochrome b561 bacterial/Ni-hydrogenase" evidence="15">
    <location>
        <begin position="113"/>
        <end position="291"/>
    </location>
</feature>
<feature type="transmembrane region" description="Helical" evidence="14">
    <location>
        <begin position="260"/>
        <end position="280"/>
    </location>
</feature>
<keyword evidence="10 14" id="KW-1133">Transmembrane helix</keyword>
<evidence type="ECO:0000256" key="11">
    <source>
        <dbReference type="ARBA" id="ARBA00023004"/>
    </source>
</evidence>
<evidence type="ECO:0000313" key="16">
    <source>
        <dbReference type="EMBL" id="QBQ55676.1"/>
    </source>
</evidence>
<keyword evidence="6" id="KW-0349">Heme</keyword>
<evidence type="ECO:0000256" key="4">
    <source>
        <dbReference type="ARBA" id="ARBA00022448"/>
    </source>
</evidence>
<dbReference type="GO" id="GO:0022904">
    <property type="term" value="P:respiratory electron transport chain"/>
    <property type="evidence" value="ECO:0007669"/>
    <property type="project" value="InterPro"/>
</dbReference>
<keyword evidence="9" id="KW-0249">Electron transport</keyword>
<feature type="transmembrane region" description="Helical" evidence="14">
    <location>
        <begin position="221"/>
        <end position="240"/>
    </location>
</feature>
<organism evidence="16 17">
    <name type="scientific">Nitrosococcus wardiae</name>
    <dbReference type="NCBI Taxonomy" id="1814290"/>
    <lineage>
        <taxon>Bacteria</taxon>
        <taxon>Pseudomonadati</taxon>
        <taxon>Pseudomonadota</taxon>
        <taxon>Gammaproteobacteria</taxon>
        <taxon>Chromatiales</taxon>
        <taxon>Chromatiaceae</taxon>
        <taxon>Nitrosococcus</taxon>
    </lineage>
</organism>
<dbReference type="GO" id="GO:0046872">
    <property type="term" value="F:metal ion binding"/>
    <property type="evidence" value="ECO:0007669"/>
    <property type="project" value="UniProtKB-KW"/>
</dbReference>
<gene>
    <name evidence="16" type="ORF">E3U44_15020</name>
</gene>
<evidence type="ECO:0000256" key="10">
    <source>
        <dbReference type="ARBA" id="ARBA00022989"/>
    </source>
</evidence>
<dbReference type="GO" id="GO:0008863">
    <property type="term" value="F:formate dehydrogenase (NAD+) activity"/>
    <property type="evidence" value="ECO:0007669"/>
    <property type="project" value="InterPro"/>
</dbReference>
<evidence type="ECO:0000313" key="17">
    <source>
        <dbReference type="Proteomes" id="UP000294325"/>
    </source>
</evidence>
<evidence type="ECO:0000256" key="13">
    <source>
        <dbReference type="SAM" id="MobiDB-lite"/>
    </source>
</evidence>
<dbReference type="Proteomes" id="UP000294325">
    <property type="component" value="Chromosome"/>
</dbReference>